<dbReference type="InterPro" id="IPR018073">
    <property type="entry name" value="Prot_inh_cystat_CS"/>
</dbReference>
<evidence type="ECO:0000313" key="9">
    <source>
        <dbReference type="Proteomes" id="UP001321473"/>
    </source>
</evidence>
<dbReference type="InterPro" id="IPR046350">
    <property type="entry name" value="Cystatin_sf"/>
</dbReference>
<keyword evidence="6" id="KW-0732">Signal</keyword>
<dbReference type="GO" id="GO:0004869">
    <property type="term" value="F:cysteine-type endopeptidase inhibitor activity"/>
    <property type="evidence" value="ECO:0007669"/>
    <property type="project" value="UniProtKB-KW"/>
</dbReference>
<dbReference type="GO" id="GO:0005615">
    <property type="term" value="C:extracellular space"/>
    <property type="evidence" value="ECO:0007669"/>
    <property type="project" value="TreeGrafter"/>
</dbReference>
<keyword evidence="4" id="KW-0646">Protease inhibitor</keyword>
<dbReference type="CDD" id="cd00042">
    <property type="entry name" value="CY"/>
    <property type="match status" value="1"/>
</dbReference>
<comment type="caution">
    <text evidence="8">The sequence shown here is derived from an EMBL/GenBank/DDBJ whole genome shotgun (WGS) entry which is preliminary data.</text>
</comment>
<evidence type="ECO:0000313" key="8">
    <source>
        <dbReference type="EMBL" id="KAK8770068.1"/>
    </source>
</evidence>
<comment type="subcellular location">
    <subcellularLocation>
        <location evidence="1">Secreted</location>
    </subcellularLocation>
</comment>
<evidence type="ECO:0000256" key="4">
    <source>
        <dbReference type="ARBA" id="ARBA00022690"/>
    </source>
</evidence>
<dbReference type="AlphaFoldDB" id="A0AAQ4E5W5"/>
<sequence>QISVAGVSQRFPTVCAFVFASTQVVAGTNYRLTFKIAESTCRVTETYTKELCLPKTRDVKDTCTAVIYDVPWLNQRSVSSFTCSAVAAST</sequence>
<name>A0AAQ4E5W5_AMBAM</name>
<evidence type="ECO:0000256" key="1">
    <source>
        <dbReference type="ARBA" id="ARBA00004613"/>
    </source>
</evidence>
<evidence type="ECO:0000256" key="3">
    <source>
        <dbReference type="ARBA" id="ARBA00022525"/>
    </source>
</evidence>
<keyword evidence="9" id="KW-1185">Reference proteome</keyword>
<dbReference type="GO" id="GO:0005737">
    <property type="term" value="C:cytoplasm"/>
    <property type="evidence" value="ECO:0007669"/>
    <property type="project" value="TreeGrafter"/>
</dbReference>
<organism evidence="8 9">
    <name type="scientific">Amblyomma americanum</name>
    <name type="common">Lone star tick</name>
    <dbReference type="NCBI Taxonomy" id="6943"/>
    <lineage>
        <taxon>Eukaryota</taxon>
        <taxon>Metazoa</taxon>
        <taxon>Ecdysozoa</taxon>
        <taxon>Arthropoda</taxon>
        <taxon>Chelicerata</taxon>
        <taxon>Arachnida</taxon>
        <taxon>Acari</taxon>
        <taxon>Parasitiformes</taxon>
        <taxon>Ixodida</taxon>
        <taxon>Ixodoidea</taxon>
        <taxon>Ixodidae</taxon>
        <taxon>Amblyomminae</taxon>
        <taxon>Amblyomma</taxon>
    </lineage>
</organism>
<keyword evidence="5" id="KW-0789">Thiol protease inhibitor</keyword>
<evidence type="ECO:0000256" key="6">
    <source>
        <dbReference type="ARBA" id="ARBA00022729"/>
    </source>
</evidence>
<dbReference type="PANTHER" id="PTHR46186">
    <property type="entry name" value="CYSTATIN"/>
    <property type="match status" value="1"/>
</dbReference>
<accession>A0AAQ4E5W5</accession>
<evidence type="ECO:0000259" key="7">
    <source>
        <dbReference type="Pfam" id="PF00031"/>
    </source>
</evidence>
<feature type="domain" description="Cystatin" evidence="7">
    <location>
        <begin position="20"/>
        <end position="72"/>
    </location>
</feature>
<evidence type="ECO:0000256" key="5">
    <source>
        <dbReference type="ARBA" id="ARBA00022704"/>
    </source>
</evidence>
<dbReference type="Pfam" id="PF00031">
    <property type="entry name" value="Cystatin"/>
    <property type="match status" value="1"/>
</dbReference>
<dbReference type="Proteomes" id="UP001321473">
    <property type="component" value="Unassembled WGS sequence"/>
</dbReference>
<feature type="non-terminal residue" evidence="8">
    <location>
        <position position="1"/>
    </location>
</feature>
<protein>
    <recommendedName>
        <fullName evidence="7">Cystatin domain-containing protein</fullName>
    </recommendedName>
</protein>
<reference evidence="8 9" key="1">
    <citation type="journal article" date="2023" name="Arcadia Sci">
        <title>De novo assembly of a long-read Amblyomma americanum tick genome.</title>
        <authorList>
            <person name="Chou S."/>
            <person name="Poskanzer K.E."/>
            <person name="Rollins M."/>
            <person name="Thuy-Boun P.S."/>
        </authorList>
    </citation>
    <scope>NUCLEOTIDE SEQUENCE [LARGE SCALE GENOMIC DNA]</scope>
    <source>
        <strain evidence="8">F_SG_1</strain>
        <tissue evidence="8">Salivary glands</tissue>
    </source>
</reference>
<gene>
    <name evidence="8" type="ORF">V5799_013467</name>
</gene>
<dbReference type="PANTHER" id="PTHR46186:SF2">
    <property type="entry name" value="CYSTATIN"/>
    <property type="match status" value="1"/>
</dbReference>
<proteinExistence type="inferred from homology"/>
<dbReference type="EMBL" id="JARKHS020021695">
    <property type="protein sequence ID" value="KAK8770068.1"/>
    <property type="molecule type" value="Genomic_DNA"/>
</dbReference>
<evidence type="ECO:0000256" key="2">
    <source>
        <dbReference type="ARBA" id="ARBA00009403"/>
    </source>
</evidence>
<dbReference type="InterPro" id="IPR000010">
    <property type="entry name" value="Cystatin_dom"/>
</dbReference>
<dbReference type="SUPFAM" id="SSF54403">
    <property type="entry name" value="Cystatin/monellin"/>
    <property type="match status" value="1"/>
</dbReference>
<comment type="similarity">
    <text evidence="2">Belongs to the cystatin family.</text>
</comment>
<keyword evidence="3" id="KW-0964">Secreted</keyword>
<dbReference type="GO" id="GO:0031982">
    <property type="term" value="C:vesicle"/>
    <property type="evidence" value="ECO:0007669"/>
    <property type="project" value="TreeGrafter"/>
</dbReference>
<dbReference type="Gene3D" id="3.10.450.10">
    <property type="match status" value="1"/>
</dbReference>
<dbReference type="PROSITE" id="PS00287">
    <property type="entry name" value="CYSTATIN"/>
    <property type="match status" value="1"/>
</dbReference>